<name>A0A6P6RUP0_9EIME</name>
<reference evidence="3" key="1">
    <citation type="submission" date="2025-08" db="UniProtKB">
        <authorList>
            <consortium name="RefSeq"/>
        </authorList>
    </citation>
    <scope>IDENTIFICATION</scope>
</reference>
<feature type="region of interest" description="Disordered" evidence="1">
    <location>
        <begin position="241"/>
        <end position="325"/>
    </location>
</feature>
<feature type="compositionally biased region" description="Polar residues" evidence="1">
    <location>
        <begin position="380"/>
        <end position="392"/>
    </location>
</feature>
<organism evidence="2 3">
    <name type="scientific">Cyclospora cayetanensis</name>
    <dbReference type="NCBI Taxonomy" id="88456"/>
    <lineage>
        <taxon>Eukaryota</taxon>
        <taxon>Sar</taxon>
        <taxon>Alveolata</taxon>
        <taxon>Apicomplexa</taxon>
        <taxon>Conoidasida</taxon>
        <taxon>Coccidia</taxon>
        <taxon>Eucoccidiorida</taxon>
        <taxon>Eimeriorina</taxon>
        <taxon>Eimeriidae</taxon>
        <taxon>Cyclospora</taxon>
    </lineage>
</organism>
<feature type="region of interest" description="Disordered" evidence="1">
    <location>
        <begin position="32"/>
        <end position="66"/>
    </location>
</feature>
<protein>
    <submittedName>
        <fullName evidence="3">Uncharacterized protein LOC113146941</fullName>
    </submittedName>
</protein>
<dbReference type="AlphaFoldDB" id="A0A6P6RUP0"/>
<sequence>MQARKQQQAHAAAFLFPDASANLLAPHLGALETTTCSPSSSSKKRKASSDNASSNSSSTSSSSLKEAIATTRQKIAQQLGSGAVKPDALVQELRQLQQQQQQRQRRPQSLEQLMDWVAAARHGQFATEGEAAAAVGGDAETSKPSTREESRAEQISGGPPEPEDPFTFEAIFKAAKQLRENLSTNDEARRAFFLRHYERELSSLGIEKGSPGYPSSPEGLADRLALARAFAAAAGRSGVPAASAQKRIKHNSQQHQQPLEARVVSGRRQRSKGGATGGGRSTRQGRNPGLSPLGFPSLLNVFFGGGDMEEDSEKSDQTQQENQPRHPLEHLLSGIFGGGPLEILSGPAAAPDLLQQLFEGAADFKGPEKKRQIDFLQPEQVDNQQQQASGTEWSEDRESNPQLLSLFNRAKQKGSIGLVDVLRKAFQDEGMRELAVVAVSKGLDAARAKAASAAGRYLLARLQDDGLLP</sequence>
<evidence type="ECO:0000313" key="3">
    <source>
        <dbReference type="RefSeq" id="XP_026191576.1"/>
    </source>
</evidence>
<proteinExistence type="predicted"/>
<evidence type="ECO:0000256" key="1">
    <source>
        <dbReference type="SAM" id="MobiDB-lite"/>
    </source>
</evidence>
<feature type="compositionally biased region" description="Low complexity" evidence="1">
    <location>
        <begin position="288"/>
        <end position="299"/>
    </location>
</feature>
<feature type="region of interest" description="Disordered" evidence="1">
    <location>
        <begin position="380"/>
        <end position="399"/>
    </location>
</feature>
<feature type="compositionally biased region" description="Low complexity" evidence="1">
    <location>
        <begin position="127"/>
        <end position="139"/>
    </location>
</feature>
<gene>
    <name evidence="3" type="primary">LOC113146941</name>
</gene>
<dbReference type="RefSeq" id="XP_026191576.1">
    <property type="nucleotide sequence ID" value="XM_026335791.1"/>
</dbReference>
<accession>A0A6P6RUP0</accession>
<dbReference type="GeneID" id="113146941"/>
<keyword evidence="2" id="KW-1185">Reference proteome</keyword>
<dbReference type="Proteomes" id="UP000515125">
    <property type="component" value="Unplaced"/>
</dbReference>
<feature type="region of interest" description="Disordered" evidence="1">
    <location>
        <begin position="127"/>
        <end position="164"/>
    </location>
</feature>
<feature type="compositionally biased region" description="Low complexity" evidence="1">
    <location>
        <begin position="49"/>
        <end position="63"/>
    </location>
</feature>
<evidence type="ECO:0000313" key="2">
    <source>
        <dbReference type="Proteomes" id="UP000515125"/>
    </source>
</evidence>